<dbReference type="GO" id="GO:0005576">
    <property type="term" value="C:extracellular region"/>
    <property type="evidence" value="ECO:0007669"/>
    <property type="project" value="UniProtKB-SubCell"/>
</dbReference>
<name>A0A7J6F2A0_CANSA</name>
<dbReference type="InterPro" id="IPR008801">
    <property type="entry name" value="RALF"/>
</dbReference>
<evidence type="ECO:0000313" key="11">
    <source>
        <dbReference type="Proteomes" id="UP000583929"/>
    </source>
</evidence>
<dbReference type="EMBL" id="JAATIP010000164">
    <property type="protein sequence ID" value="KAF4364775.1"/>
    <property type="molecule type" value="Genomic_DNA"/>
</dbReference>
<comment type="similarity">
    <text evidence="2">Belongs to the plant rapid alkalinization factor (RALF) family.</text>
</comment>
<keyword evidence="11" id="KW-1185">Reference proteome</keyword>
<dbReference type="Proteomes" id="UP000583929">
    <property type="component" value="Unassembled WGS sequence"/>
</dbReference>
<evidence type="ECO:0000313" key="9">
    <source>
        <dbReference type="EMBL" id="KAF4364775.1"/>
    </source>
</evidence>
<comment type="subcellular location">
    <subcellularLocation>
        <location evidence="1">Secreted</location>
    </subcellularLocation>
</comment>
<sequence>MARFWSVGIIVICALIMVASLSATVEAGGGGEFIGWVRSKGGCDGSIAECLAEEEEFELDSESNRRILATKKYVSYGALQRNTVPCSRRGASYYNCKPGAQSNPYNRQCSSISRCRS</sequence>
<dbReference type="AlphaFoldDB" id="A0A7J6F2A0"/>
<reference evidence="10 11" key="1">
    <citation type="journal article" date="2020" name="bioRxiv">
        <title>Sequence and annotation of 42 cannabis genomes reveals extensive copy number variation in cannabinoid synthesis and pathogen resistance genes.</title>
        <authorList>
            <person name="Mckernan K.J."/>
            <person name="Helbert Y."/>
            <person name="Kane L.T."/>
            <person name="Ebling H."/>
            <person name="Zhang L."/>
            <person name="Liu B."/>
            <person name="Eaton Z."/>
            <person name="Mclaughlin S."/>
            <person name="Kingan S."/>
            <person name="Baybayan P."/>
            <person name="Concepcion G."/>
            <person name="Jordan M."/>
            <person name="Riva A."/>
            <person name="Barbazuk W."/>
            <person name="Harkins T."/>
        </authorList>
    </citation>
    <scope>NUCLEOTIDE SEQUENCE [LARGE SCALE GENOMIC DNA]</scope>
    <source>
        <strain evidence="10 11">cv. Jamaican Lion 4</strain>
        <strain evidence="8">Father</strain>
        <strain evidence="9">Mother</strain>
        <tissue evidence="9">Leaf</tissue>
    </source>
</reference>
<evidence type="ECO:0000256" key="2">
    <source>
        <dbReference type="ARBA" id="ARBA00009178"/>
    </source>
</evidence>
<feature type="chain" id="PRO_5036205056" evidence="7">
    <location>
        <begin position="24"/>
        <end position="117"/>
    </location>
</feature>
<dbReference type="Proteomes" id="UP000525078">
    <property type="component" value="Unassembled WGS sequence"/>
</dbReference>
<keyword evidence="4" id="KW-0372">Hormone</keyword>
<dbReference type="GO" id="GO:0009506">
    <property type="term" value="C:plasmodesma"/>
    <property type="evidence" value="ECO:0007669"/>
    <property type="project" value="TreeGrafter"/>
</dbReference>
<accession>A0A7J6F2A0</accession>
<evidence type="ECO:0000256" key="3">
    <source>
        <dbReference type="ARBA" id="ARBA00022525"/>
    </source>
</evidence>
<feature type="signal peptide" evidence="7">
    <location>
        <begin position="1"/>
        <end position="23"/>
    </location>
</feature>
<dbReference type="GO" id="GO:0019722">
    <property type="term" value="P:calcium-mediated signaling"/>
    <property type="evidence" value="ECO:0007669"/>
    <property type="project" value="TreeGrafter"/>
</dbReference>
<evidence type="ECO:0000256" key="5">
    <source>
        <dbReference type="ARBA" id="ARBA00022729"/>
    </source>
</evidence>
<dbReference type="GO" id="GO:0040008">
    <property type="term" value="P:regulation of growth"/>
    <property type="evidence" value="ECO:0007669"/>
    <property type="project" value="UniProtKB-ARBA"/>
</dbReference>
<dbReference type="GO" id="GO:0005179">
    <property type="term" value="F:hormone activity"/>
    <property type="evidence" value="ECO:0007669"/>
    <property type="project" value="UniProtKB-KW"/>
</dbReference>
<organism evidence="9 10">
    <name type="scientific">Cannabis sativa</name>
    <name type="common">Hemp</name>
    <name type="synonym">Marijuana</name>
    <dbReference type="NCBI Taxonomy" id="3483"/>
    <lineage>
        <taxon>Eukaryota</taxon>
        <taxon>Viridiplantae</taxon>
        <taxon>Streptophyta</taxon>
        <taxon>Embryophyta</taxon>
        <taxon>Tracheophyta</taxon>
        <taxon>Spermatophyta</taxon>
        <taxon>Magnoliopsida</taxon>
        <taxon>eudicotyledons</taxon>
        <taxon>Gunneridae</taxon>
        <taxon>Pentapetalae</taxon>
        <taxon>rosids</taxon>
        <taxon>fabids</taxon>
        <taxon>Rosales</taxon>
        <taxon>Cannabaceae</taxon>
        <taxon>Cannabis</taxon>
    </lineage>
</organism>
<dbReference type="PANTHER" id="PTHR33136">
    <property type="entry name" value="RAPID ALKALINIZATION FACTOR-LIKE"/>
    <property type="match status" value="1"/>
</dbReference>
<dbReference type="EMBL" id="JAATIQ010000582">
    <property type="protein sequence ID" value="KAF4350835.1"/>
    <property type="molecule type" value="Genomic_DNA"/>
</dbReference>
<evidence type="ECO:0000313" key="8">
    <source>
        <dbReference type="EMBL" id="KAF4350835.1"/>
    </source>
</evidence>
<dbReference type="Pfam" id="PF05498">
    <property type="entry name" value="RALF"/>
    <property type="match status" value="1"/>
</dbReference>
<evidence type="ECO:0000313" key="10">
    <source>
        <dbReference type="Proteomes" id="UP000525078"/>
    </source>
</evidence>
<proteinExistence type="inferred from homology"/>
<gene>
    <name evidence="9" type="ORF">F8388_018451</name>
    <name evidence="8" type="ORF">G4B88_029208</name>
</gene>
<protein>
    <submittedName>
        <fullName evidence="9">Uncharacterized protein</fullName>
    </submittedName>
</protein>
<keyword evidence="3" id="KW-0964">Secreted</keyword>
<evidence type="ECO:0000256" key="4">
    <source>
        <dbReference type="ARBA" id="ARBA00022702"/>
    </source>
</evidence>
<comment type="caution">
    <text evidence="9">The sequence shown here is derived from an EMBL/GenBank/DDBJ whole genome shotgun (WGS) entry which is preliminary data.</text>
</comment>
<evidence type="ECO:0000256" key="7">
    <source>
        <dbReference type="SAM" id="SignalP"/>
    </source>
</evidence>
<dbReference type="PANTHER" id="PTHR33136:SF107">
    <property type="entry name" value="RAPID ALKALINIZATION FACTOR"/>
    <property type="match status" value="1"/>
</dbReference>
<evidence type="ECO:0000256" key="6">
    <source>
        <dbReference type="ARBA" id="ARBA00023157"/>
    </source>
</evidence>
<keyword evidence="5 7" id="KW-0732">Signal</keyword>
<evidence type="ECO:0000256" key="1">
    <source>
        <dbReference type="ARBA" id="ARBA00004613"/>
    </source>
</evidence>
<keyword evidence="6" id="KW-1015">Disulfide bond</keyword>